<proteinExistence type="predicted"/>
<evidence type="ECO:0000313" key="3">
    <source>
        <dbReference type="Proteomes" id="UP000448877"/>
    </source>
</evidence>
<comment type="caution">
    <text evidence="2">The sequence shown here is derived from an EMBL/GenBank/DDBJ whole genome shotgun (WGS) entry which is preliminary data.</text>
</comment>
<organism evidence="2 3">
    <name type="scientific">Bacteroides cellulosilyticus</name>
    <dbReference type="NCBI Taxonomy" id="246787"/>
    <lineage>
        <taxon>Bacteria</taxon>
        <taxon>Pseudomonadati</taxon>
        <taxon>Bacteroidota</taxon>
        <taxon>Bacteroidia</taxon>
        <taxon>Bacteroidales</taxon>
        <taxon>Bacteroidaceae</taxon>
        <taxon>Bacteroides</taxon>
    </lineage>
</organism>
<protein>
    <recommendedName>
        <fullName evidence="4">Immunity protein 17</fullName>
    </recommendedName>
</protein>
<dbReference type="Proteomes" id="UP000448877">
    <property type="component" value="Unassembled WGS sequence"/>
</dbReference>
<gene>
    <name evidence="2" type="ORF">F2Y81_29495</name>
</gene>
<accession>A0A642PP51</accession>
<dbReference type="RefSeq" id="WP_128129154.1">
    <property type="nucleotide sequence ID" value="NZ_VVYV01000136.1"/>
</dbReference>
<sequence length="94" mass="10908">MEWINKIWTTLQQLFSEGPGYIKENPKSGYLVVILILLVWLTGLILDWKWTYARPGSWGGNFWLDLLGPNGFRFWLGVIVVLAILLSAYLFFKT</sequence>
<evidence type="ECO:0000313" key="2">
    <source>
        <dbReference type="EMBL" id="KAA5410392.1"/>
    </source>
</evidence>
<keyword evidence="1" id="KW-0472">Membrane</keyword>
<feature type="transmembrane region" description="Helical" evidence="1">
    <location>
        <begin position="30"/>
        <end position="52"/>
    </location>
</feature>
<evidence type="ECO:0000256" key="1">
    <source>
        <dbReference type="SAM" id="Phobius"/>
    </source>
</evidence>
<name>A0A642PP51_9BACE</name>
<dbReference type="AlphaFoldDB" id="A0A642PP51"/>
<reference evidence="2 3" key="1">
    <citation type="journal article" date="2019" name="Nat. Med.">
        <title>A library of human gut bacterial isolates paired with longitudinal multiomics data enables mechanistic microbiome research.</title>
        <authorList>
            <person name="Poyet M."/>
            <person name="Groussin M."/>
            <person name="Gibbons S.M."/>
            <person name="Avila-Pacheco J."/>
            <person name="Jiang X."/>
            <person name="Kearney S.M."/>
            <person name="Perrotta A.R."/>
            <person name="Berdy B."/>
            <person name="Zhao S."/>
            <person name="Lieberman T.D."/>
            <person name="Swanson P.K."/>
            <person name="Smith M."/>
            <person name="Roesemann S."/>
            <person name="Alexander J.E."/>
            <person name="Rich S.A."/>
            <person name="Livny J."/>
            <person name="Vlamakis H."/>
            <person name="Clish C."/>
            <person name="Bullock K."/>
            <person name="Deik A."/>
            <person name="Scott J."/>
            <person name="Pierce K.A."/>
            <person name="Xavier R.J."/>
            <person name="Alm E.J."/>
        </authorList>
    </citation>
    <scope>NUCLEOTIDE SEQUENCE [LARGE SCALE GENOMIC DNA]</scope>
    <source>
        <strain evidence="2 3">BIOML-A6</strain>
    </source>
</reference>
<dbReference type="Pfam" id="PF15562">
    <property type="entry name" value="Imm17"/>
    <property type="match status" value="1"/>
</dbReference>
<evidence type="ECO:0008006" key="4">
    <source>
        <dbReference type="Google" id="ProtNLM"/>
    </source>
</evidence>
<keyword evidence="1" id="KW-1133">Transmembrane helix</keyword>
<dbReference type="EMBL" id="VVYV01000136">
    <property type="protein sequence ID" value="KAA5410392.1"/>
    <property type="molecule type" value="Genomic_DNA"/>
</dbReference>
<dbReference type="InterPro" id="IPR029087">
    <property type="entry name" value="Imm17"/>
</dbReference>
<feature type="transmembrane region" description="Helical" evidence="1">
    <location>
        <begin position="72"/>
        <end position="92"/>
    </location>
</feature>
<keyword evidence="1" id="KW-0812">Transmembrane</keyword>